<dbReference type="GO" id="GO:0005615">
    <property type="term" value="C:extracellular space"/>
    <property type="evidence" value="ECO:0007669"/>
    <property type="project" value="InterPro"/>
</dbReference>
<keyword evidence="2" id="KW-0732">Signal</keyword>
<dbReference type="FunFam" id="2.10.310.10:FF:000001">
    <property type="entry name" value="Serpin family A member 1"/>
    <property type="match status" value="1"/>
</dbReference>
<evidence type="ECO:0000256" key="2">
    <source>
        <dbReference type="ARBA" id="ARBA00022729"/>
    </source>
</evidence>
<evidence type="ECO:0000313" key="6">
    <source>
        <dbReference type="EMBL" id="CAB1413065.1"/>
    </source>
</evidence>
<dbReference type="InterPro" id="IPR042178">
    <property type="entry name" value="Serpin_sf_1"/>
</dbReference>
<dbReference type="InterPro" id="IPR023796">
    <property type="entry name" value="Serpin_dom"/>
</dbReference>
<dbReference type="Proteomes" id="UP001153269">
    <property type="component" value="Unassembled WGS sequence"/>
</dbReference>
<evidence type="ECO:0000256" key="4">
    <source>
        <dbReference type="RuleBase" id="RU000411"/>
    </source>
</evidence>
<evidence type="ECO:0000313" key="7">
    <source>
        <dbReference type="Proteomes" id="UP001153269"/>
    </source>
</evidence>
<dbReference type="SMART" id="SM00093">
    <property type="entry name" value="SERPIN"/>
    <property type="match status" value="1"/>
</dbReference>
<dbReference type="AlphaFoldDB" id="A0A9N7TH90"/>
<dbReference type="Pfam" id="PF00079">
    <property type="entry name" value="Serpin"/>
    <property type="match status" value="1"/>
</dbReference>
<keyword evidence="3" id="KW-0325">Glycoprotein</keyword>
<dbReference type="PROSITE" id="PS00284">
    <property type="entry name" value="SERPIN"/>
    <property type="match status" value="1"/>
</dbReference>
<protein>
    <recommendedName>
        <fullName evidence="5">Serpin domain-containing protein</fullName>
    </recommendedName>
</protein>
<reference evidence="6" key="1">
    <citation type="submission" date="2020-03" db="EMBL/GenBank/DDBJ databases">
        <authorList>
            <person name="Weist P."/>
        </authorList>
    </citation>
    <scope>NUCLEOTIDE SEQUENCE</scope>
</reference>
<dbReference type="Gene3D" id="2.10.310.10">
    <property type="entry name" value="Serpins superfamily"/>
    <property type="match status" value="1"/>
</dbReference>
<comment type="caution">
    <text evidence="6">The sequence shown here is derived from an EMBL/GenBank/DDBJ whole genome shotgun (WGS) entry which is preliminary data.</text>
</comment>
<dbReference type="PRINTS" id="PR00780">
    <property type="entry name" value="LEUSERPINII"/>
</dbReference>
<gene>
    <name evidence="6" type="ORF">PLEPLA_LOCUS762</name>
</gene>
<dbReference type="PANTHER" id="PTHR11461:SF363">
    <property type="entry name" value="SERINE (OR CYSTEINE) PROTEINASE INHIBITOR, CLADE A (ALPHA-1 ANTIPROTEINASE, ANTITRYPSIN), MEMBER 1, LIKE PRECURSOR-RELATED"/>
    <property type="match status" value="1"/>
</dbReference>
<dbReference type="InterPro" id="IPR042185">
    <property type="entry name" value="Serpin_sf_2"/>
</dbReference>
<dbReference type="Gene3D" id="3.30.497.10">
    <property type="entry name" value="Antithrombin, subunit I, domain 2"/>
    <property type="match status" value="1"/>
</dbReference>
<evidence type="ECO:0000256" key="3">
    <source>
        <dbReference type="ARBA" id="ARBA00023180"/>
    </source>
</evidence>
<dbReference type="PANTHER" id="PTHR11461">
    <property type="entry name" value="SERINE PROTEASE INHIBITOR, SERPIN"/>
    <property type="match status" value="1"/>
</dbReference>
<dbReference type="InterPro" id="IPR000215">
    <property type="entry name" value="Serpin_fam"/>
</dbReference>
<dbReference type="EMBL" id="CADEAL010000034">
    <property type="protein sequence ID" value="CAB1413065.1"/>
    <property type="molecule type" value="Genomic_DNA"/>
</dbReference>
<dbReference type="GO" id="GO:0004867">
    <property type="term" value="F:serine-type endopeptidase inhibitor activity"/>
    <property type="evidence" value="ECO:0007669"/>
    <property type="project" value="InterPro"/>
</dbReference>
<dbReference type="Gene3D" id="2.30.39.10">
    <property type="entry name" value="Alpha-1-antitrypsin, domain 1"/>
    <property type="match status" value="1"/>
</dbReference>
<sequence length="446" mass="49695">MDRVYNGEVSGKRSAAQRTSKAVTMRGIFASCALAALLLAVTLAHPHHHEHHHQHSDHSHSEMNCHKLSAPNADFGFSLYKSLNAKAAAGKNIFYSPLGISTALSMLSTGARGETHRQLFSSLGYSALDQAKVNEAYEHLLHMLGHSQASQRLDVGSAAAVRSGFSPLETFLKDIKKFYSAEIFNVDFSQSEAAAAEINRFIASKTNDLIKDMVKDLAPEMAMVLISYVYFRGQWEKPFDANLTHKADFQVDENTKVQVDMMKRMGRYEFYQDSDNFTTVIMLPYKGNTSMMIVLPDEGKMQEVEASICKDHIRHWHDQLFRMSVNLHLPKFSISADASLVDTLKEFGVTDAFSDNADLSGISEEIKLKVSKISHQAVLSVDETGTEAAAGTTMEVMPMSMPEEMTLNRPFLVFILEHSTKSILFMGKINNPTAIDVAVKSGEWWR</sequence>
<dbReference type="FunFam" id="3.30.497.10:FF:000001">
    <property type="entry name" value="Serine protease inhibitor"/>
    <property type="match status" value="1"/>
</dbReference>
<dbReference type="FunFam" id="2.30.39.10:FF:000003">
    <property type="entry name" value="alpha-1-antitrypsin isoform X1"/>
    <property type="match status" value="1"/>
</dbReference>
<accession>A0A9N7TH90</accession>
<evidence type="ECO:0000256" key="1">
    <source>
        <dbReference type="ARBA" id="ARBA00009500"/>
    </source>
</evidence>
<keyword evidence="7" id="KW-1185">Reference proteome</keyword>
<comment type="similarity">
    <text evidence="1 4">Belongs to the serpin family.</text>
</comment>
<dbReference type="InterPro" id="IPR023795">
    <property type="entry name" value="Serpin_CS"/>
</dbReference>
<dbReference type="InterPro" id="IPR036186">
    <property type="entry name" value="Serpin_sf"/>
</dbReference>
<proteinExistence type="inferred from homology"/>
<organism evidence="6 7">
    <name type="scientific">Pleuronectes platessa</name>
    <name type="common">European plaice</name>
    <dbReference type="NCBI Taxonomy" id="8262"/>
    <lineage>
        <taxon>Eukaryota</taxon>
        <taxon>Metazoa</taxon>
        <taxon>Chordata</taxon>
        <taxon>Craniata</taxon>
        <taxon>Vertebrata</taxon>
        <taxon>Euteleostomi</taxon>
        <taxon>Actinopterygii</taxon>
        <taxon>Neopterygii</taxon>
        <taxon>Teleostei</taxon>
        <taxon>Neoteleostei</taxon>
        <taxon>Acanthomorphata</taxon>
        <taxon>Carangaria</taxon>
        <taxon>Pleuronectiformes</taxon>
        <taxon>Pleuronectoidei</taxon>
        <taxon>Pleuronectidae</taxon>
        <taxon>Pleuronectes</taxon>
    </lineage>
</organism>
<feature type="domain" description="Serpin" evidence="5">
    <location>
        <begin position="77"/>
        <end position="432"/>
    </location>
</feature>
<dbReference type="SUPFAM" id="SSF56574">
    <property type="entry name" value="Serpins"/>
    <property type="match status" value="1"/>
</dbReference>
<name>A0A9N7TH90_PLEPL</name>
<evidence type="ECO:0000259" key="5">
    <source>
        <dbReference type="SMART" id="SM00093"/>
    </source>
</evidence>